<keyword evidence="1" id="KW-0732">Signal</keyword>
<evidence type="ECO:0000313" key="3">
    <source>
        <dbReference type="Proteomes" id="UP000546642"/>
    </source>
</evidence>
<comment type="caution">
    <text evidence="2">The sequence shown here is derived from an EMBL/GenBank/DDBJ whole genome shotgun (WGS) entry which is preliminary data.</text>
</comment>
<feature type="signal peptide" evidence="1">
    <location>
        <begin position="1"/>
        <end position="29"/>
    </location>
</feature>
<accession>A0A7W9YFZ8</accession>
<dbReference type="EMBL" id="JACHDS010000001">
    <property type="protein sequence ID" value="MBB6171397.1"/>
    <property type="molecule type" value="Genomic_DNA"/>
</dbReference>
<organism evidence="2 3">
    <name type="scientific">Nocardiopsis mwathae</name>
    <dbReference type="NCBI Taxonomy" id="1472723"/>
    <lineage>
        <taxon>Bacteria</taxon>
        <taxon>Bacillati</taxon>
        <taxon>Actinomycetota</taxon>
        <taxon>Actinomycetes</taxon>
        <taxon>Streptosporangiales</taxon>
        <taxon>Nocardiopsidaceae</taxon>
        <taxon>Nocardiopsis</taxon>
    </lineage>
</organism>
<keyword evidence="3" id="KW-1185">Reference proteome</keyword>
<sequence length="365" mass="38959">MTTTARRAARAALASAVALGVAAAGSGTAANAETEWRILHGGQSLGGSFGAVAAADADHIWAFGDDQAQSDGATWVYGWDGRQWTREDLPEQWSLVPEVADASAPDNVWAAGRGADRQAGTLRYDGEEWRTFDLDPALWPNDIAAVAPDDVWLLGGIPGDPPRAARFDGEIWRDYSAPRVGGALSALDSGDIIAVGEADDRPAVDRWNGEEWVPMAAPEVDVPPGESGAALTDVLARADDDIWAVGHIHYKDPDDVAHRKPILAHWDGTEWDTTVEESDTGYDVVVDDGAGGVWIRESHWNPTYLHRAADGAVTRHTVDGGEYDLAVFGMAHVPGTHRVVAAGTAFEKGDPDEFHDYGVILGHGF</sequence>
<feature type="chain" id="PRO_5038437182" evidence="1">
    <location>
        <begin position="30"/>
        <end position="365"/>
    </location>
</feature>
<protein>
    <submittedName>
        <fullName evidence="2">Uncharacterized protein</fullName>
    </submittedName>
</protein>
<name>A0A7W9YFZ8_9ACTN</name>
<gene>
    <name evidence="2" type="ORF">HNR23_001457</name>
</gene>
<dbReference type="Proteomes" id="UP000546642">
    <property type="component" value="Unassembled WGS sequence"/>
</dbReference>
<reference evidence="2 3" key="1">
    <citation type="submission" date="2020-08" db="EMBL/GenBank/DDBJ databases">
        <title>Sequencing the genomes of 1000 actinobacteria strains.</title>
        <authorList>
            <person name="Klenk H.-P."/>
        </authorList>
    </citation>
    <scope>NUCLEOTIDE SEQUENCE [LARGE SCALE GENOMIC DNA]</scope>
    <source>
        <strain evidence="2 3">DSM 46659</strain>
    </source>
</reference>
<proteinExistence type="predicted"/>
<evidence type="ECO:0000313" key="2">
    <source>
        <dbReference type="EMBL" id="MBB6171397.1"/>
    </source>
</evidence>
<dbReference type="RefSeq" id="WP_184074673.1">
    <property type="nucleotide sequence ID" value="NZ_JACHDS010000001.1"/>
</dbReference>
<dbReference type="AlphaFoldDB" id="A0A7W9YFZ8"/>
<evidence type="ECO:0000256" key="1">
    <source>
        <dbReference type="SAM" id="SignalP"/>
    </source>
</evidence>